<protein>
    <recommendedName>
        <fullName evidence="2">Sperm microtubule inner protein 1 C-terminal domain-containing protein</fullName>
    </recommendedName>
</protein>
<accession>A0A3B3ZTL3</accession>
<feature type="compositionally biased region" description="Polar residues" evidence="1">
    <location>
        <begin position="36"/>
        <end position="46"/>
    </location>
</feature>
<dbReference type="Proteomes" id="UP000261520">
    <property type="component" value="Unplaced"/>
</dbReference>
<organism evidence="3 4">
    <name type="scientific">Periophthalmus magnuspinnatus</name>
    <dbReference type="NCBI Taxonomy" id="409849"/>
    <lineage>
        <taxon>Eukaryota</taxon>
        <taxon>Metazoa</taxon>
        <taxon>Chordata</taxon>
        <taxon>Craniata</taxon>
        <taxon>Vertebrata</taxon>
        <taxon>Euteleostomi</taxon>
        <taxon>Actinopterygii</taxon>
        <taxon>Neopterygii</taxon>
        <taxon>Teleostei</taxon>
        <taxon>Neoteleostei</taxon>
        <taxon>Acanthomorphata</taxon>
        <taxon>Gobiaria</taxon>
        <taxon>Gobiiformes</taxon>
        <taxon>Gobioidei</taxon>
        <taxon>Gobiidae</taxon>
        <taxon>Oxudercinae</taxon>
        <taxon>Periophthalmus</taxon>
    </lineage>
</organism>
<evidence type="ECO:0000259" key="2">
    <source>
        <dbReference type="Pfam" id="PF22589"/>
    </source>
</evidence>
<sequence>MHSLLTTQSQNSYREQIHKEMMMRLTWKQRYSRFYPTNQTKTSSGSEPGLNKDSIETGPGPLQGGARWDKTRGRSQYLRSRGLMLPEQKFDFPLVSSWEYGWRLARSSVVKSTFYARNGVFNSPSPTDALG</sequence>
<feature type="region of interest" description="Disordered" evidence="1">
    <location>
        <begin position="36"/>
        <end position="72"/>
    </location>
</feature>
<feature type="domain" description="Sperm microtubule inner protein 1 C-terminal" evidence="2">
    <location>
        <begin position="71"/>
        <end position="124"/>
    </location>
</feature>
<evidence type="ECO:0000313" key="4">
    <source>
        <dbReference type="Proteomes" id="UP000261520"/>
    </source>
</evidence>
<dbReference type="PANTHER" id="PTHR35826:SF5">
    <property type="entry name" value="GENE 45521-RELATED"/>
    <property type="match status" value="1"/>
</dbReference>
<dbReference type="PANTHER" id="PTHR35826">
    <property type="entry name" value="PROTEIN ATP6V1FNB-LIKE"/>
    <property type="match status" value="1"/>
</dbReference>
<dbReference type="STRING" id="409849.ENSPMGP00000008033"/>
<reference evidence="3" key="2">
    <citation type="submission" date="2025-09" db="UniProtKB">
        <authorList>
            <consortium name="Ensembl"/>
        </authorList>
    </citation>
    <scope>IDENTIFICATION</scope>
</reference>
<keyword evidence="4" id="KW-1185">Reference proteome</keyword>
<dbReference type="Pfam" id="PF22589">
    <property type="entry name" value="SPMIP1"/>
    <property type="match status" value="1"/>
</dbReference>
<evidence type="ECO:0000256" key="1">
    <source>
        <dbReference type="SAM" id="MobiDB-lite"/>
    </source>
</evidence>
<name>A0A3B3ZTL3_9GOBI</name>
<evidence type="ECO:0000313" key="3">
    <source>
        <dbReference type="Ensembl" id="ENSPMGP00000008033.1"/>
    </source>
</evidence>
<dbReference type="Ensembl" id="ENSPMGT00000008547.1">
    <property type="protein sequence ID" value="ENSPMGP00000008033.1"/>
    <property type="gene ID" value="ENSPMGG00000006645.1"/>
</dbReference>
<dbReference type="AlphaFoldDB" id="A0A3B3ZTL3"/>
<dbReference type="InterPro" id="IPR054323">
    <property type="entry name" value="SPMIP1_C"/>
</dbReference>
<reference evidence="3" key="1">
    <citation type="submission" date="2025-08" db="UniProtKB">
        <authorList>
            <consortium name="Ensembl"/>
        </authorList>
    </citation>
    <scope>IDENTIFICATION</scope>
</reference>
<proteinExistence type="predicted"/>